<evidence type="ECO:0000256" key="1">
    <source>
        <dbReference type="SAM" id="Phobius"/>
    </source>
</evidence>
<comment type="caution">
    <text evidence="2">The sequence shown here is derived from an EMBL/GenBank/DDBJ whole genome shotgun (WGS) entry which is preliminary data.</text>
</comment>
<keyword evidence="1" id="KW-0472">Membrane</keyword>
<accession>A0A4U2MRW9</accession>
<dbReference type="EMBL" id="SZOM01000149">
    <property type="protein sequence ID" value="TKH14077.1"/>
    <property type="molecule type" value="Genomic_DNA"/>
</dbReference>
<dbReference type="EMBL" id="SZON01001829">
    <property type="protein sequence ID" value="TKI89615.1"/>
    <property type="molecule type" value="Genomic_DNA"/>
</dbReference>
<proteinExistence type="predicted"/>
<evidence type="ECO:0000313" key="4">
    <source>
        <dbReference type="Proteomes" id="UP000305222"/>
    </source>
</evidence>
<dbReference type="AlphaFoldDB" id="A0A4U2MRW9"/>
<dbReference type="InterPro" id="IPR023991">
    <property type="entry name" value="Bacteriocin_IIb_lactobn/cerein"/>
</dbReference>
<keyword evidence="1" id="KW-1133">Transmembrane helix</keyword>
<reference evidence="4 5" key="1">
    <citation type="journal article" date="2019" name="Environ. Microbiol.">
        <title>An active ?-lactamase is a part of an orchestrated cell wall stress resistance network of Bacillus subtilis and related rhizosphere species.</title>
        <authorList>
            <person name="Bucher T."/>
            <person name="Keren-Paz A."/>
            <person name="Hausser J."/>
            <person name="Olender T."/>
            <person name="Cytryn E."/>
            <person name="Kolodkin-Gal I."/>
        </authorList>
    </citation>
    <scope>NUCLEOTIDE SEQUENCE [LARGE SCALE GENOMIC DNA]</scope>
    <source>
        <strain evidence="3 4">I5</strain>
        <strain evidence="2 5">I71</strain>
    </source>
</reference>
<feature type="transmembrane region" description="Helical" evidence="1">
    <location>
        <begin position="24"/>
        <end position="46"/>
    </location>
</feature>
<organism evidence="2 5">
    <name type="scientific">Bacillus wiedmannii</name>
    <dbReference type="NCBI Taxonomy" id="1890302"/>
    <lineage>
        <taxon>Bacteria</taxon>
        <taxon>Bacillati</taxon>
        <taxon>Bacillota</taxon>
        <taxon>Bacilli</taxon>
        <taxon>Bacillales</taxon>
        <taxon>Bacillaceae</taxon>
        <taxon>Bacillus</taxon>
        <taxon>Bacillus cereus group</taxon>
    </lineage>
</organism>
<keyword evidence="1" id="KW-0812">Transmembrane</keyword>
<dbReference type="Proteomes" id="UP000305222">
    <property type="component" value="Unassembled WGS sequence"/>
</dbReference>
<dbReference type="Proteomes" id="UP000306037">
    <property type="component" value="Unassembled WGS sequence"/>
</dbReference>
<evidence type="ECO:0000313" key="2">
    <source>
        <dbReference type="EMBL" id="TKH14077.1"/>
    </source>
</evidence>
<name>A0A4U2MRW9_9BACI</name>
<evidence type="ECO:0000313" key="5">
    <source>
        <dbReference type="Proteomes" id="UP000306037"/>
    </source>
</evidence>
<dbReference type="NCBIfam" id="TIGR03949">
    <property type="entry name" value="bact_IIb_cerein"/>
    <property type="match status" value="1"/>
</dbReference>
<evidence type="ECO:0000313" key="3">
    <source>
        <dbReference type="EMBL" id="TKI89615.1"/>
    </source>
</evidence>
<protein>
    <submittedName>
        <fullName evidence="2">Class IIb bacteriocin, lactobin A/cerein 7B family</fullName>
    </submittedName>
</protein>
<gene>
    <name evidence="2" type="ORF">FC694_18275</name>
    <name evidence="3" type="ORF">FC699_25685</name>
</gene>
<sequence>MKTITLEKYKSLTEEEMYDTNGGIVPVVIAGGLLAVGAGAGMWDAYEESQAKKKK</sequence>